<dbReference type="InterPro" id="IPR009057">
    <property type="entry name" value="Homeodomain-like_sf"/>
</dbReference>
<keyword evidence="6" id="KW-0539">Nucleus</keyword>
<evidence type="ECO:0000256" key="3">
    <source>
        <dbReference type="ARBA" id="ARBA00023015"/>
    </source>
</evidence>
<keyword evidence="2" id="KW-0677">Repeat</keyword>
<dbReference type="Pfam" id="PF00249">
    <property type="entry name" value="Myb_DNA-binding"/>
    <property type="match status" value="1"/>
</dbReference>
<evidence type="ECO:0000256" key="2">
    <source>
        <dbReference type="ARBA" id="ARBA00022737"/>
    </source>
</evidence>
<feature type="domain" description="Myb-like" evidence="8">
    <location>
        <begin position="123"/>
        <end position="174"/>
    </location>
</feature>
<evidence type="ECO:0000256" key="4">
    <source>
        <dbReference type="ARBA" id="ARBA00023125"/>
    </source>
</evidence>
<evidence type="ECO:0000256" key="7">
    <source>
        <dbReference type="SAM" id="MobiDB-lite"/>
    </source>
</evidence>
<dbReference type="PANTHER" id="PTHR45614:SF252">
    <property type="entry name" value="TRANSCRIPTION FACTOR MYB3R-2-LIKE"/>
    <property type="match status" value="1"/>
</dbReference>
<dbReference type="SUPFAM" id="SSF46689">
    <property type="entry name" value="Homeodomain-like"/>
    <property type="match status" value="2"/>
</dbReference>
<comment type="caution">
    <text evidence="10">The sequence shown here is derived from an EMBL/GenBank/DDBJ whole genome shotgun (WGS) entry which is preliminary data.</text>
</comment>
<evidence type="ECO:0000256" key="1">
    <source>
        <dbReference type="ARBA" id="ARBA00004123"/>
    </source>
</evidence>
<dbReference type="AlphaFoldDB" id="A0AAV8TH65"/>
<organism evidence="10 11">
    <name type="scientific">Erythroxylum novogranatense</name>
    <dbReference type="NCBI Taxonomy" id="1862640"/>
    <lineage>
        <taxon>Eukaryota</taxon>
        <taxon>Viridiplantae</taxon>
        <taxon>Streptophyta</taxon>
        <taxon>Embryophyta</taxon>
        <taxon>Tracheophyta</taxon>
        <taxon>Spermatophyta</taxon>
        <taxon>Magnoliopsida</taxon>
        <taxon>eudicotyledons</taxon>
        <taxon>Gunneridae</taxon>
        <taxon>Pentapetalae</taxon>
        <taxon>rosids</taxon>
        <taxon>fabids</taxon>
        <taxon>Malpighiales</taxon>
        <taxon>Erythroxylaceae</taxon>
        <taxon>Erythroxylum</taxon>
    </lineage>
</organism>
<dbReference type="Gene3D" id="1.10.10.60">
    <property type="entry name" value="Homeodomain-like"/>
    <property type="match status" value="3"/>
</dbReference>
<dbReference type="FunFam" id="1.10.10.60:FF:000016">
    <property type="entry name" value="Transcriptional activator Myb isoform A"/>
    <property type="match status" value="1"/>
</dbReference>
<feature type="region of interest" description="Disordered" evidence="7">
    <location>
        <begin position="451"/>
        <end position="475"/>
    </location>
</feature>
<evidence type="ECO:0000313" key="10">
    <source>
        <dbReference type="EMBL" id="KAJ8766120.1"/>
    </source>
</evidence>
<comment type="subcellular location">
    <subcellularLocation>
        <location evidence="1">Nucleus</location>
    </subcellularLocation>
</comment>
<dbReference type="EMBL" id="JAIWQS010000005">
    <property type="protein sequence ID" value="KAJ8766120.1"/>
    <property type="molecule type" value="Genomic_DNA"/>
</dbReference>
<keyword evidence="4" id="KW-0238">DNA-binding</keyword>
<dbReference type="Pfam" id="PF13921">
    <property type="entry name" value="Myb_DNA-bind_6"/>
    <property type="match status" value="1"/>
</dbReference>
<feature type="domain" description="Myb-like" evidence="8">
    <location>
        <begin position="71"/>
        <end position="122"/>
    </location>
</feature>
<dbReference type="SMART" id="SM00717">
    <property type="entry name" value="SANT"/>
    <property type="match status" value="3"/>
</dbReference>
<dbReference type="InterPro" id="IPR017930">
    <property type="entry name" value="Myb_dom"/>
</dbReference>
<dbReference type="InterPro" id="IPR001005">
    <property type="entry name" value="SANT/Myb"/>
</dbReference>
<sequence>MGWREYTVNVGVVIRFKISILGSSARHIMVRVEKEEELYKGNLSNQVIDASPCSIYFGNRGASTRGATGPARQSTRGGWTEEEDYLLTKSVRKFKGRNWKKIAECLPGRTISQCFCRWKRVLNPEIIKGTWTKEEDDCIIELVRKYGFRKWSLIAKCLSGRLGKQCRERWHNHLDPALKRASWTEEEESTLTYYHEIYGNKWAEIAKFLPGRSDNAVKNHWNCIIKKKLDSPHRFAVDSLTFNSTNFCACLKAELPCNVDNWVSSSQKKELKHNAETSHLQLVYGTTIRGQKHSEANDCAAALILNGLKHGVRVHNSGASATVETVGSGIINVEHENINSTPSALNLELTLKVPASSRSYYSPEDVVQPFDPKLAESPGGISSHDQGILCSSFGNRDYYTSRFDHDNKDKDEKSHMSSEKKSEHFLDQESLRLQPMAICFKSNELRGVASHSVLPKSPSTPKSADKSFSSGSSAGSILRSSAMSFKNTPSIIRKRSFRKSDTANFSDITCTRSGKLPCNYDSQGVNDKKVLNVKLGFHSSFHEPGSSVAIESITRDLGCEFDMESDLAVSKCRNLVPATQSLKAESFSNAMEIP</sequence>
<reference evidence="10 11" key="1">
    <citation type="submission" date="2021-09" db="EMBL/GenBank/DDBJ databases">
        <title>Genomic insights and catalytic innovation underlie evolution of tropane alkaloids biosynthesis.</title>
        <authorList>
            <person name="Wang Y.-J."/>
            <person name="Tian T."/>
            <person name="Huang J.-P."/>
            <person name="Huang S.-X."/>
        </authorList>
    </citation>
    <scope>NUCLEOTIDE SEQUENCE [LARGE SCALE GENOMIC DNA]</scope>
    <source>
        <strain evidence="10">KIB-2018</strain>
        <tissue evidence="10">Leaf</tissue>
    </source>
</reference>
<evidence type="ECO:0000313" key="11">
    <source>
        <dbReference type="Proteomes" id="UP001159364"/>
    </source>
</evidence>
<feature type="domain" description="HTH myb-type" evidence="9">
    <location>
        <begin position="179"/>
        <end position="229"/>
    </location>
</feature>
<accession>A0AAV8TH65</accession>
<feature type="domain" description="Myb-like" evidence="8">
    <location>
        <begin position="175"/>
        <end position="225"/>
    </location>
</feature>
<dbReference type="PANTHER" id="PTHR45614">
    <property type="entry name" value="MYB PROTEIN-RELATED"/>
    <property type="match status" value="1"/>
</dbReference>
<proteinExistence type="predicted"/>
<dbReference type="Proteomes" id="UP001159364">
    <property type="component" value="Linkage Group LG05"/>
</dbReference>
<dbReference type="PROSITE" id="PS50090">
    <property type="entry name" value="MYB_LIKE"/>
    <property type="match status" value="3"/>
</dbReference>
<dbReference type="PROSITE" id="PS51294">
    <property type="entry name" value="HTH_MYB"/>
    <property type="match status" value="3"/>
</dbReference>
<feature type="domain" description="HTH myb-type" evidence="9">
    <location>
        <begin position="76"/>
        <end position="122"/>
    </location>
</feature>
<dbReference type="GO" id="GO:0000978">
    <property type="term" value="F:RNA polymerase II cis-regulatory region sequence-specific DNA binding"/>
    <property type="evidence" value="ECO:0007669"/>
    <property type="project" value="TreeGrafter"/>
</dbReference>
<dbReference type="InterPro" id="IPR050560">
    <property type="entry name" value="MYB_TF"/>
</dbReference>
<dbReference type="GO" id="GO:0000981">
    <property type="term" value="F:DNA-binding transcription factor activity, RNA polymerase II-specific"/>
    <property type="evidence" value="ECO:0007669"/>
    <property type="project" value="TreeGrafter"/>
</dbReference>
<dbReference type="FunFam" id="1.10.10.60:FF:000010">
    <property type="entry name" value="Transcriptional activator Myb isoform A"/>
    <property type="match status" value="1"/>
</dbReference>
<dbReference type="GO" id="GO:0005634">
    <property type="term" value="C:nucleus"/>
    <property type="evidence" value="ECO:0007669"/>
    <property type="project" value="UniProtKB-SubCell"/>
</dbReference>
<protein>
    <submittedName>
        <fullName evidence="10">Uncharacterized protein</fullName>
    </submittedName>
</protein>
<evidence type="ECO:0000259" key="8">
    <source>
        <dbReference type="PROSITE" id="PS50090"/>
    </source>
</evidence>
<feature type="compositionally biased region" description="Low complexity" evidence="7">
    <location>
        <begin position="466"/>
        <end position="475"/>
    </location>
</feature>
<keyword evidence="11" id="KW-1185">Reference proteome</keyword>
<evidence type="ECO:0000256" key="5">
    <source>
        <dbReference type="ARBA" id="ARBA00023163"/>
    </source>
</evidence>
<feature type="region of interest" description="Disordered" evidence="7">
    <location>
        <begin position="404"/>
        <end position="424"/>
    </location>
</feature>
<evidence type="ECO:0000256" key="6">
    <source>
        <dbReference type="ARBA" id="ARBA00023242"/>
    </source>
</evidence>
<feature type="domain" description="HTH myb-type" evidence="9">
    <location>
        <begin position="123"/>
        <end position="178"/>
    </location>
</feature>
<keyword evidence="3" id="KW-0805">Transcription regulation</keyword>
<dbReference type="CDD" id="cd00167">
    <property type="entry name" value="SANT"/>
    <property type="match status" value="3"/>
</dbReference>
<name>A0AAV8TH65_9ROSI</name>
<gene>
    <name evidence="10" type="ORF">K2173_021637</name>
</gene>
<keyword evidence="5" id="KW-0804">Transcription</keyword>
<evidence type="ECO:0000259" key="9">
    <source>
        <dbReference type="PROSITE" id="PS51294"/>
    </source>
</evidence>